<name>A0AAP0JV91_9MAGN</name>
<dbReference type="AlphaFoldDB" id="A0AAP0JV91"/>
<comment type="caution">
    <text evidence="1">The sequence shown here is derived from an EMBL/GenBank/DDBJ whole genome shotgun (WGS) entry which is preliminary data.</text>
</comment>
<dbReference type="EMBL" id="JBBNAG010000004">
    <property type="protein sequence ID" value="KAK9140871.1"/>
    <property type="molecule type" value="Genomic_DNA"/>
</dbReference>
<reference evidence="1 2" key="1">
    <citation type="submission" date="2024-01" db="EMBL/GenBank/DDBJ databases">
        <title>Genome assemblies of Stephania.</title>
        <authorList>
            <person name="Yang L."/>
        </authorList>
    </citation>
    <scope>NUCLEOTIDE SEQUENCE [LARGE SCALE GENOMIC DNA]</scope>
    <source>
        <strain evidence="1">JXDWG</strain>
        <tissue evidence="1">Leaf</tissue>
    </source>
</reference>
<dbReference type="Proteomes" id="UP001419268">
    <property type="component" value="Unassembled WGS sequence"/>
</dbReference>
<protein>
    <submittedName>
        <fullName evidence="1">Uncharacterized protein</fullName>
    </submittedName>
</protein>
<evidence type="ECO:0000313" key="1">
    <source>
        <dbReference type="EMBL" id="KAK9140871.1"/>
    </source>
</evidence>
<sequence length="287" mass="32172">MYTLKRCYIHSYITDPLIDAMPVLTETRPSESFAPSVLSFFRSAIRAYSLDQEFKGRIADSLAPSFRSTSMVSALDEAFEILVFVHEKTKITTSTSASTKLKINFAKDIWMSKGISNHWFQTDIVERLEKRRIHQRYMGSCDVNNNFNHGCKRQQVDNASLCDENNADPKLGAPDHSCQHSRSLAIEGQKQNIYHRASMRRAKLNEMLINLVEILLVLIENGLSSSVALKAFLILSIVLFGLLTVNSETAGALVDPAMINGAEGEKIHENRHARKLLLVIGLGSFVQ</sequence>
<proteinExistence type="predicted"/>
<evidence type="ECO:0000313" key="2">
    <source>
        <dbReference type="Proteomes" id="UP001419268"/>
    </source>
</evidence>
<gene>
    <name evidence="1" type="ORF">Scep_010552</name>
</gene>
<organism evidence="1 2">
    <name type="scientific">Stephania cephalantha</name>
    <dbReference type="NCBI Taxonomy" id="152367"/>
    <lineage>
        <taxon>Eukaryota</taxon>
        <taxon>Viridiplantae</taxon>
        <taxon>Streptophyta</taxon>
        <taxon>Embryophyta</taxon>
        <taxon>Tracheophyta</taxon>
        <taxon>Spermatophyta</taxon>
        <taxon>Magnoliopsida</taxon>
        <taxon>Ranunculales</taxon>
        <taxon>Menispermaceae</taxon>
        <taxon>Menispermoideae</taxon>
        <taxon>Cissampelideae</taxon>
        <taxon>Stephania</taxon>
    </lineage>
</organism>
<accession>A0AAP0JV91</accession>
<keyword evidence="2" id="KW-1185">Reference proteome</keyword>